<protein>
    <submittedName>
        <fullName evidence="2">CU044_5270 family protein</fullName>
    </submittedName>
</protein>
<keyword evidence="1" id="KW-0472">Membrane</keyword>
<accession>A0ABW4GY86</accession>
<evidence type="ECO:0000256" key="1">
    <source>
        <dbReference type="SAM" id="Phobius"/>
    </source>
</evidence>
<gene>
    <name evidence="2" type="ORF">ACFSJ0_63015</name>
</gene>
<feature type="transmembrane region" description="Helical" evidence="1">
    <location>
        <begin position="42"/>
        <end position="64"/>
    </location>
</feature>
<dbReference type="Proteomes" id="UP001597097">
    <property type="component" value="Unassembled WGS sequence"/>
</dbReference>
<keyword evidence="1" id="KW-0812">Transmembrane</keyword>
<dbReference type="NCBIfam" id="NF038083">
    <property type="entry name" value="CU044_5270_fam"/>
    <property type="match status" value="1"/>
</dbReference>
<evidence type="ECO:0000313" key="2">
    <source>
        <dbReference type="EMBL" id="MFD1547806.1"/>
    </source>
</evidence>
<name>A0ABW4GY86_9ACTN</name>
<proteinExistence type="predicted"/>
<comment type="caution">
    <text evidence="2">The sequence shown here is derived from an EMBL/GenBank/DDBJ whole genome shotgun (WGS) entry which is preliminary data.</text>
</comment>
<dbReference type="InterPro" id="IPR047789">
    <property type="entry name" value="CU044_5270-like"/>
</dbReference>
<keyword evidence="1" id="KW-1133">Transmembrane helix</keyword>
<reference evidence="3" key="1">
    <citation type="journal article" date="2019" name="Int. J. Syst. Evol. Microbiol.">
        <title>The Global Catalogue of Microorganisms (GCM) 10K type strain sequencing project: providing services to taxonomists for standard genome sequencing and annotation.</title>
        <authorList>
            <consortium name="The Broad Institute Genomics Platform"/>
            <consortium name="The Broad Institute Genome Sequencing Center for Infectious Disease"/>
            <person name="Wu L."/>
            <person name="Ma J."/>
        </authorList>
    </citation>
    <scope>NUCLEOTIDE SEQUENCE [LARGE SCALE GENOMIC DNA]</scope>
    <source>
        <strain evidence="3">CGMCC 1.15399</strain>
    </source>
</reference>
<dbReference type="EMBL" id="JBHUCM010000084">
    <property type="protein sequence ID" value="MFD1547806.1"/>
    <property type="molecule type" value="Genomic_DNA"/>
</dbReference>
<sequence length="295" mass="30989">MDELSSIRELYGEPPADPALKARVRERLEAERRPSSRKSWLFSWRAAVGGLAAAVAVAAVVALVSPRTAGQTGSVVSGRSILLAAATTAASGPAGKGTYWHIEKLHDGTKVTDLWATRDGKAWTGERPAGRSAKVVVFSGRKAPFSMAGKDLTFEQIQRLPTDPAALKEWVVGMLPAGSGDGVLADAVSGLLWSKPSPPGVRAAAYRLLGDLPNVHYLGRSTDQRGRTGDAFAFELDGEPAVERTLIIDVASSQVLSCTDDAGAYGGGRQRSEVVLVAGWTDKGPAVSETGSTRP</sequence>
<evidence type="ECO:0000313" key="3">
    <source>
        <dbReference type="Proteomes" id="UP001597097"/>
    </source>
</evidence>
<organism evidence="2 3">
    <name type="scientific">Nonomuraea guangzhouensis</name>
    <dbReference type="NCBI Taxonomy" id="1291555"/>
    <lineage>
        <taxon>Bacteria</taxon>
        <taxon>Bacillati</taxon>
        <taxon>Actinomycetota</taxon>
        <taxon>Actinomycetes</taxon>
        <taxon>Streptosporangiales</taxon>
        <taxon>Streptosporangiaceae</taxon>
        <taxon>Nonomuraea</taxon>
    </lineage>
</organism>
<keyword evidence="3" id="KW-1185">Reference proteome</keyword>
<dbReference type="RefSeq" id="WP_219536357.1">
    <property type="nucleotide sequence ID" value="NZ_JAHKRM010000029.1"/>
</dbReference>